<name>F2NMG6_MARHT</name>
<dbReference type="HOGENOM" id="CLU_124842_3_1_0"/>
<evidence type="ECO:0000256" key="1">
    <source>
        <dbReference type="SAM" id="Phobius"/>
    </source>
</evidence>
<dbReference type="AlphaFoldDB" id="F2NMG6"/>
<feature type="transmembrane region" description="Helical" evidence="1">
    <location>
        <begin position="31"/>
        <end position="50"/>
    </location>
</feature>
<feature type="transmembrane region" description="Helical" evidence="1">
    <location>
        <begin position="84"/>
        <end position="102"/>
    </location>
</feature>
<protein>
    <submittedName>
        <fullName evidence="3">SPW repeat protein</fullName>
    </submittedName>
</protein>
<evidence type="ECO:0000313" key="4">
    <source>
        <dbReference type="Proteomes" id="UP000007030"/>
    </source>
</evidence>
<dbReference type="eggNOG" id="ENOG5032UXB">
    <property type="taxonomic scope" value="Bacteria"/>
</dbReference>
<keyword evidence="4" id="KW-1185">Reference proteome</keyword>
<dbReference type="EMBL" id="CP002630">
    <property type="protein sequence ID" value="AEB12136.1"/>
    <property type="molecule type" value="Genomic_DNA"/>
</dbReference>
<dbReference type="Proteomes" id="UP000007030">
    <property type="component" value="Chromosome"/>
</dbReference>
<keyword evidence="1" id="KW-0472">Membrane</keyword>
<reference evidence="3 4" key="1">
    <citation type="journal article" date="2012" name="Stand. Genomic Sci.">
        <title>Complete genome sequence of the aerobic, heterotroph Marinithermus hydrothermalis type strain (T1(T)) from a deep-sea hydrothermal vent chimney.</title>
        <authorList>
            <person name="Copeland A."/>
            <person name="Gu W."/>
            <person name="Yasawong M."/>
            <person name="Lapidus A."/>
            <person name="Lucas S."/>
            <person name="Deshpande S."/>
            <person name="Pagani I."/>
            <person name="Tapia R."/>
            <person name="Cheng J.F."/>
            <person name="Goodwin L.A."/>
            <person name="Pitluck S."/>
            <person name="Liolios K."/>
            <person name="Ivanova N."/>
            <person name="Mavromatis K."/>
            <person name="Mikhailova N."/>
            <person name="Pati A."/>
            <person name="Chen A."/>
            <person name="Palaniappan K."/>
            <person name="Land M."/>
            <person name="Pan C."/>
            <person name="Brambilla E.M."/>
            <person name="Rohde M."/>
            <person name="Tindall B.J."/>
            <person name="Sikorski J."/>
            <person name="Goker M."/>
            <person name="Detter J.C."/>
            <person name="Bristow J."/>
            <person name="Eisen J.A."/>
            <person name="Markowitz V."/>
            <person name="Hugenholtz P."/>
            <person name="Kyrpides N.C."/>
            <person name="Klenk H.P."/>
            <person name="Woyke T."/>
        </authorList>
    </citation>
    <scope>NUCLEOTIDE SEQUENCE [LARGE SCALE GENOMIC DNA]</scope>
    <source>
        <strain evidence="4">DSM 14884 / JCM 11576 / T1</strain>
    </source>
</reference>
<evidence type="ECO:0000259" key="2">
    <source>
        <dbReference type="Pfam" id="PF03779"/>
    </source>
</evidence>
<dbReference type="STRING" id="869210.Marky_1401"/>
<organism evidence="3 4">
    <name type="scientific">Marinithermus hydrothermalis (strain DSM 14884 / JCM 11576 / T1)</name>
    <dbReference type="NCBI Taxonomy" id="869210"/>
    <lineage>
        <taxon>Bacteria</taxon>
        <taxon>Thermotogati</taxon>
        <taxon>Deinococcota</taxon>
        <taxon>Deinococci</taxon>
        <taxon>Thermales</taxon>
        <taxon>Thermaceae</taxon>
        <taxon>Marinithermus</taxon>
    </lineage>
</organism>
<dbReference type="KEGG" id="mhd:Marky_1401"/>
<gene>
    <name evidence="3" type="ordered locus">Marky_1401</name>
</gene>
<keyword evidence="1" id="KW-1133">Transmembrane helix</keyword>
<dbReference type="OrthoDB" id="32521at2"/>
<proteinExistence type="predicted"/>
<evidence type="ECO:0000313" key="3">
    <source>
        <dbReference type="EMBL" id="AEB12136.1"/>
    </source>
</evidence>
<feature type="transmembrane region" description="Helical" evidence="1">
    <location>
        <begin position="62"/>
        <end position="78"/>
    </location>
</feature>
<dbReference type="RefSeq" id="WP_013704183.1">
    <property type="nucleotide sequence ID" value="NC_015387.1"/>
</dbReference>
<dbReference type="InterPro" id="IPR005530">
    <property type="entry name" value="SPW"/>
</dbReference>
<accession>F2NMG6</accession>
<keyword evidence="1" id="KW-0812">Transmembrane</keyword>
<dbReference type="Pfam" id="PF03779">
    <property type="entry name" value="SPW"/>
    <property type="match status" value="1"/>
</dbReference>
<feature type="transmembrane region" description="Helical" evidence="1">
    <location>
        <begin position="7"/>
        <end position="25"/>
    </location>
</feature>
<sequence>MKRWQDWGSLVLGIWLVLSPWLLGYSTTPSAFWNALIVGAAVTILSILALSGGQLWEEWTDLVLAVWLILSPWILNFTANTAAFWNAVIVGVLIGVLALWVTRQHPRPA</sequence>
<feature type="domain" description="SPW repeat-containing integral membrane" evidence="2">
    <location>
        <begin position="4"/>
        <end position="99"/>
    </location>
</feature>